<reference evidence="1 2" key="1">
    <citation type="submission" date="2019-03" db="EMBL/GenBank/DDBJ databases">
        <title>Genomic and seasonal variations among aquatic phages infecting the Baltic Sea Gammaproteobacteria Rheinheimera sp. bal341.</title>
        <authorList>
            <person name="Nilsson E."/>
            <person name="Li K."/>
            <person name="Fridlund J."/>
            <person name="Sulcius S."/>
            <person name="Bunse C."/>
            <person name="Karlsson C.M.G."/>
            <person name="Lindh M."/>
            <person name="Lundin D."/>
            <person name="Pinhassi J."/>
            <person name="Holmfeldt K."/>
        </authorList>
    </citation>
    <scope>NUCLEOTIDE SEQUENCE [LARGE SCALE GENOMIC DNA]</scope>
</reference>
<proteinExistence type="predicted"/>
<dbReference type="Proteomes" id="UP000300052">
    <property type="component" value="Genome"/>
</dbReference>
<accession>A0A4P8MVG8</accession>
<sequence>MIHIDISDVSTEKELIDVCVQNKWDKKPDAFVKHSTKCFDYLEHVGAVKFEKWYKMSKNIQRRSVWMCTVAQLSEVTGIAVGNRLNILLREFSNVGLCVVEYPEGKYDGRSSVSERRRVIFNPHLVWKGCLGKQYQYKKEWDVSRYGYVLNKE</sequence>
<gene>
    <name evidence="1" type="ORF">Barba1S_gp054</name>
</gene>
<protein>
    <submittedName>
        <fullName evidence="1">Uncharacterized protein</fullName>
    </submittedName>
</protein>
<organism evidence="1 2">
    <name type="scientific">Rheinheimera phage vB_RspM_Barba1S</name>
    <dbReference type="NCBI Taxonomy" id="2565660"/>
    <lineage>
        <taxon>Viruses</taxon>
        <taxon>Duplodnaviria</taxon>
        <taxon>Heunggongvirae</taxon>
        <taxon>Uroviricota</taxon>
        <taxon>Caudoviricetes</taxon>
        <taxon>Barbavirus</taxon>
        <taxon>Barbavirus barba18A</taxon>
    </lineage>
</organism>
<dbReference type="EMBL" id="MK719702">
    <property type="protein sequence ID" value="QCQ58041.1"/>
    <property type="molecule type" value="Genomic_DNA"/>
</dbReference>
<name>A0A4P8MVG8_9CAUD</name>
<evidence type="ECO:0000313" key="1">
    <source>
        <dbReference type="EMBL" id="QCQ58041.1"/>
    </source>
</evidence>
<evidence type="ECO:0000313" key="2">
    <source>
        <dbReference type="Proteomes" id="UP000300052"/>
    </source>
</evidence>